<comment type="caution">
    <text evidence="2">The sequence shown here is derived from an EMBL/GenBank/DDBJ whole genome shotgun (WGS) entry which is preliminary data.</text>
</comment>
<evidence type="ECO:0000313" key="2">
    <source>
        <dbReference type="EMBL" id="OTY74993.1"/>
    </source>
</evidence>
<name>A0A243CVP4_BACTU</name>
<dbReference type="EMBL" id="NFDQ01000060">
    <property type="protein sequence ID" value="OTY74993.1"/>
    <property type="molecule type" value="Genomic_DNA"/>
</dbReference>
<accession>A0A243CVP4</accession>
<evidence type="ECO:0000313" key="3">
    <source>
        <dbReference type="Proteomes" id="UP000194911"/>
    </source>
</evidence>
<evidence type="ECO:0000256" key="1">
    <source>
        <dbReference type="SAM" id="MobiDB-lite"/>
    </source>
</evidence>
<organism evidence="2 3">
    <name type="scientific">Bacillus thuringiensis serovar vazensis</name>
    <dbReference type="NCBI Taxonomy" id="180867"/>
    <lineage>
        <taxon>Bacteria</taxon>
        <taxon>Bacillati</taxon>
        <taxon>Bacillota</taxon>
        <taxon>Bacilli</taxon>
        <taxon>Bacillales</taxon>
        <taxon>Bacillaceae</taxon>
        <taxon>Bacillus</taxon>
        <taxon>Bacillus cereus group</taxon>
    </lineage>
</organism>
<feature type="region of interest" description="Disordered" evidence="1">
    <location>
        <begin position="1"/>
        <end position="24"/>
    </location>
</feature>
<gene>
    <name evidence="2" type="ORF">BK749_14610</name>
</gene>
<dbReference type="AlphaFoldDB" id="A0A243CVP4"/>
<feature type="compositionally biased region" description="Basic and acidic residues" evidence="1">
    <location>
        <begin position="9"/>
        <end position="24"/>
    </location>
</feature>
<reference evidence="2 3" key="1">
    <citation type="submission" date="2016-10" db="EMBL/GenBank/DDBJ databases">
        <title>Comparative genomics of Bacillus thuringiensis reveals a path to pathogens against multiple invertebrate hosts.</title>
        <authorList>
            <person name="Zheng J."/>
            <person name="Gao Q."/>
            <person name="Liu H."/>
            <person name="Peng D."/>
            <person name="Ruan L."/>
            <person name="Sun M."/>
        </authorList>
    </citation>
    <scope>NUCLEOTIDE SEQUENCE [LARGE SCALE GENOMIC DNA]</scope>
    <source>
        <strain evidence="2">BGSC 4CE1</strain>
    </source>
</reference>
<protein>
    <submittedName>
        <fullName evidence="2">Uncharacterized protein</fullName>
    </submittedName>
</protein>
<sequence length="180" mass="20665">MGGTLNQMDEMHTSQDHSEEEVSYHGRGKAKHRVPFQCMVSIPKGFQIQKPNTLKLVYDVSRLSMTKEICKRWIDVEDCGKIEIDLHALKIKEGISFMINFSIEPISFENVCTTSGRDTSICLSCQETVYVDHVLKYSVDQLPYYVIDGQHIQVQDLHIQLMEANPHTVHISGTFSFHYE</sequence>
<dbReference type="Proteomes" id="UP000194911">
    <property type="component" value="Unassembled WGS sequence"/>
</dbReference>
<proteinExistence type="predicted"/>